<dbReference type="RefSeq" id="WP_259479474.1">
    <property type="nucleotide sequence ID" value="NZ_BAAAQY010000005.1"/>
</dbReference>
<evidence type="ECO:0000313" key="4">
    <source>
        <dbReference type="Proteomes" id="UP001500929"/>
    </source>
</evidence>
<reference evidence="4" key="1">
    <citation type="journal article" date="2019" name="Int. J. Syst. Evol. Microbiol.">
        <title>The Global Catalogue of Microorganisms (GCM) 10K type strain sequencing project: providing services to taxonomists for standard genome sequencing and annotation.</title>
        <authorList>
            <consortium name="The Broad Institute Genomics Platform"/>
            <consortium name="The Broad Institute Genome Sequencing Center for Infectious Disease"/>
            <person name="Wu L."/>
            <person name="Ma J."/>
        </authorList>
    </citation>
    <scope>NUCLEOTIDE SEQUENCE [LARGE SCALE GENOMIC DNA]</scope>
    <source>
        <strain evidence="4">JCM 16117</strain>
    </source>
</reference>
<protein>
    <submittedName>
        <fullName evidence="3">Uncharacterized protein</fullName>
    </submittedName>
</protein>
<feature type="transmembrane region" description="Helical" evidence="2">
    <location>
        <begin position="6"/>
        <end position="28"/>
    </location>
</feature>
<keyword evidence="2" id="KW-0472">Membrane</keyword>
<sequence length="89" mass="9619">MQTVGILITVVIYAVGVLVVAFVLGAVVRWSVRKGIEDALYSKGKDGLWGVNPWVMSAARELVATVDRERTQARAADPEGPTKEDPPRA</sequence>
<keyword evidence="2" id="KW-0812">Transmembrane</keyword>
<keyword evidence="2" id="KW-1133">Transmembrane helix</keyword>
<evidence type="ECO:0000256" key="2">
    <source>
        <dbReference type="SAM" id="Phobius"/>
    </source>
</evidence>
<gene>
    <name evidence="3" type="ORF">GCM10009851_19970</name>
</gene>
<accession>A0ABP5QG64</accession>
<name>A0ABP5QG64_9MICO</name>
<dbReference type="EMBL" id="BAAAQY010000005">
    <property type="protein sequence ID" value="GAA2234929.1"/>
    <property type="molecule type" value="Genomic_DNA"/>
</dbReference>
<comment type="caution">
    <text evidence="3">The sequence shown here is derived from an EMBL/GenBank/DDBJ whole genome shotgun (WGS) entry which is preliminary data.</text>
</comment>
<evidence type="ECO:0000313" key="3">
    <source>
        <dbReference type="EMBL" id="GAA2234929.1"/>
    </source>
</evidence>
<proteinExistence type="predicted"/>
<organism evidence="3 4">
    <name type="scientific">Herbiconiux moechotypicola</name>
    <dbReference type="NCBI Taxonomy" id="637393"/>
    <lineage>
        <taxon>Bacteria</taxon>
        <taxon>Bacillati</taxon>
        <taxon>Actinomycetota</taxon>
        <taxon>Actinomycetes</taxon>
        <taxon>Micrococcales</taxon>
        <taxon>Microbacteriaceae</taxon>
        <taxon>Herbiconiux</taxon>
    </lineage>
</organism>
<evidence type="ECO:0000256" key="1">
    <source>
        <dbReference type="SAM" id="MobiDB-lite"/>
    </source>
</evidence>
<dbReference type="Proteomes" id="UP001500929">
    <property type="component" value="Unassembled WGS sequence"/>
</dbReference>
<keyword evidence="4" id="KW-1185">Reference proteome</keyword>
<feature type="region of interest" description="Disordered" evidence="1">
    <location>
        <begin position="69"/>
        <end position="89"/>
    </location>
</feature>